<evidence type="ECO:0000259" key="8">
    <source>
        <dbReference type="PROSITE" id="PS50198"/>
    </source>
</evidence>
<dbReference type="InterPro" id="IPR046357">
    <property type="entry name" value="PPIase_dom_sf"/>
</dbReference>
<keyword evidence="10" id="KW-1185">Reference proteome</keyword>
<keyword evidence="7" id="KW-0732">Signal</keyword>
<evidence type="ECO:0000256" key="7">
    <source>
        <dbReference type="SAM" id="SignalP"/>
    </source>
</evidence>
<dbReference type="SUPFAM" id="SSF109998">
    <property type="entry name" value="Triger factor/SurA peptide-binding domain-like"/>
    <property type="match status" value="1"/>
</dbReference>
<accession>A0ABT7IN29</accession>
<dbReference type="GO" id="GO:0016853">
    <property type="term" value="F:isomerase activity"/>
    <property type="evidence" value="ECO:0007669"/>
    <property type="project" value="UniProtKB-KW"/>
</dbReference>
<dbReference type="InterPro" id="IPR000297">
    <property type="entry name" value="PPIase_PpiC"/>
</dbReference>
<comment type="caution">
    <text evidence="9">The sequence shown here is derived from an EMBL/GenBank/DDBJ whole genome shotgun (WGS) entry which is preliminary data.</text>
</comment>
<dbReference type="Proteomes" id="UP001165481">
    <property type="component" value="Unassembled WGS sequence"/>
</dbReference>
<gene>
    <name evidence="9" type="ORF">MUN46_007565</name>
</gene>
<evidence type="ECO:0000313" key="10">
    <source>
        <dbReference type="Proteomes" id="UP001165481"/>
    </source>
</evidence>
<evidence type="ECO:0000256" key="5">
    <source>
        <dbReference type="ARBA" id="ARBA00023235"/>
    </source>
</evidence>
<keyword evidence="4 6" id="KW-0697">Rotamase</keyword>
<feature type="chain" id="PRO_5047452916" description="peptidylprolyl isomerase" evidence="7">
    <location>
        <begin position="22"/>
        <end position="259"/>
    </location>
</feature>
<dbReference type="Gene3D" id="3.10.50.40">
    <property type="match status" value="1"/>
</dbReference>
<dbReference type="RefSeq" id="WP_243377612.1">
    <property type="nucleotide sequence ID" value="NZ_JAKZJU020000001.1"/>
</dbReference>
<dbReference type="InterPro" id="IPR027304">
    <property type="entry name" value="Trigger_fact/SurA_dom_sf"/>
</dbReference>
<dbReference type="SUPFAM" id="SSF54534">
    <property type="entry name" value="FKBP-like"/>
    <property type="match status" value="1"/>
</dbReference>
<keyword evidence="5 6" id="KW-0413">Isomerase</keyword>
<reference evidence="9" key="1">
    <citation type="submission" date="2023-03" db="EMBL/GenBank/DDBJ databases">
        <title>Mesosutterella sp. nov. isolated from porcine feces.</title>
        <authorList>
            <person name="Yu S."/>
        </authorList>
    </citation>
    <scope>NUCLEOTIDE SEQUENCE</scope>
    <source>
        <strain evidence="9">AGMB02718</strain>
    </source>
</reference>
<evidence type="ECO:0000256" key="2">
    <source>
        <dbReference type="ARBA" id="ARBA00007656"/>
    </source>
</evidence>
<protein>
    <recommendedName>
        <fullName evidence="3">peptidylprolyl isomerase</fullName>
        <ecNumber evidence="3">5.2.1.8</ecNumber>
    </recommendedName>
</protein>
<sequence length="259" mass="27885">MKVKTFAAAAAAVLAAASAQAAVKDFSVNGVAVTAAQQEAILQRLVQQGAKRDARLEETVKRDLVTQIALQQAAIKSGVDKDQQVQAAINNARTNIITEAFINKHLQANPPTEADARKLYDHDKAAYGPTEYHLRHFTTRTQAEAQKALDRVKTGEAFDKVASEVTLDQGSKARGGDIGWHSPVTVFPSVGSQIASVKAGKTVSAPIAIPGGFDVFQVLATRPAQFPEFDKVKNQYMRTAARMKANEYIKSIADKAVVK</sequence>
<dbReference type="InterPro" id="IPR023058">
    <property type="entry name" value="PPIase_PpiC_CS"/>
</dbReference>
<proteinExistence type="inferred from homology"/>
<evidence type="ECO:0000256" key="3">
    <source>
        <dbReference type="ARBA" id="ARBA00013194"/>
    </source>
</evidence>
<evidence type="ECO:0000256" key="6">
    <source>
        <dbReference type="PROSITE-ProRule" id="PRU00278"/>
    </source>
</evidence>
<dbReference type="EC" id="5.2.1.8" evidence="3"/>
<evidence type="ECO:0000256" key="1">
    <source>
        <dbReference type="ARBA" id="ARBA00000971"/>
    </source>
</evidence>
<feature type="signal peptide" evidence="7">
    <location>
        <begin position="1"/>
        <end position="21"/>
    </location>
</feature>
<evidence type="ECO:0000256" key="4">
    <source>
        <dbReference type="ARBA" id="ARBA00023110"/>
    </source>
</evidence>
<dbReference type="PANTHER" id="PTHR47245:SF2">
    <property type="entry name" value="PEPTIDYL-PROLYL CIS-TRANS ISOMERASE HP_0175-RELATED"/>
    <property type="match status" value="1"/>
</dbReference>
<name>A0ABT7IN29_9BURK</name>
<organism evidence="9 10">
    <name type="scientific">Mesosutterella faecium</name>
    <dbReference type="NCBI Taxonomy" id="2925194"/>
    <lineage>
        <taxon>Bacteria</taxon>
        <taxon>Pseudomonadati</taxon>
        <taxon>Pseudomonadota</taxon>
        <taxon>Betaproteobacteria</taxon>
        <taxon>Burkholderiales</taxon>
        <taxon>Sutterellaceae</taxon>
        <taxon>Mesosutterella</taxon>
    </lineage>
</organism>
<comment type="similarity">
    <text evidence="2">Belongs to the PpiC/parvulin rotamase family.</text>
</comment>
<comment type="catalytic activity">
    <reaction evidence="1">
        <text>[protein]-peptidylproline (omega=180) = [protein]-peptidylproline (omega=0)</text>
        <dbReference type="Rhea" id="RHEA:16237"/>
        <dbReference type="Rhea" id="RHEA-COMP:10747"/>
        <dbReference type="Rhea" id="RHEA-COMP:10748"/>
        <dbReference type="ChEBI" id="CHEBI:83833"/>
        <dbReference type="ChEBI" id="CHEBI:83834"/>
        <dbReference type="EC" id="5.2.1.8"/>
    </reaction>
</comment>
<dbReference type="Pfam" id="PF13145">
    <property type="entry name" value="Rotamase_2"/>
    <property type="match status" value="1"/>
</dbReference>
<dbReference type="PROSITE" id="PS50198">
    <property type="entry name" value="PPIC_PPIASE_2"/>
    <property type="match status" value="1"/>
</dbReference>
<feature type="domain" description="PpiC" evidence="8">
    <location>
        <begin position="129"/>
        <end position="220"/>
    </location>
</feature>
<dbReference type="InterPro" id="IPR050245">
    <property type="entry name" value="PrsA_foldase"/>
</dbReference>
<dbReference type="PANTHER" id="PTHR47245">
    <property type="entry name" value="PEPTIDYLPROLYL ISOMERASE"/>
    <property type="match status" value="1"/>
</dbReference>
<dbReference type="PROSITE" id="PS01096">
    <property type="entry name" value="PPIC_PPIASE_1"/>
    <property type="match status" value="1"/>
</dbReference>
<dbReference type="EMBL" id="JAKZJU020000001">
    <property type="protein sequence ID" value="MDL2059784.1"/>
    <property type="molecule type" value="Genomic_DNA"/>
</dbReference>
<evidence type="ECO:0000313" key="9">
    <source>
        <dbReference type="EMBL" id="MDL2059784.1"/>
    </source>
</evidence>